<dbReference type="InterPro" id="IPR036388">
    <property type="entry name" value="WH-like_DNA-bd_sf"/>
</dbReference>
<feature type="domain" description="HTH marR-type" evidence="1">
    <location>
        <begin position="23"/>
        <end position="151"/>
    </location>
</feature>
<keyword evidence="3" id="KW-1185">Reference proteome</keyword>
<evidence type="ECO:0000259" key="1">
    <source>
        <dbReference type="PROSITE" id="PS50995"/>
    </source>
</evidence>
<dbReference type="RefSeq" id="WP_241034684.1">
    <property type="nucleotide sequence ID" value="NZ_BAAAJF010000009.1"/>
</dbReference>
<organism evidence="2 3">
    <name type="scientific">Pseudonocardia alaniniphila</name>
    <dbReference type="NCBI Taxonomy" id="75291"/>
    <lineage>
        <taxon>Bacteria</taxon>
        <taxon>Bacillati</taxon>
        <taxon>Actinomycetota</taxon>
        <taxon>Actinomycetes</taxon>
        <taxon>Pseudonocardiales</taxon>
        <taxon>Pseudonocardiaceae</taxon>
        <taxon>Pseudonocardia</taxon>
    </lineage>
</organism>
<dbReference type="InterPro" id="IPR000835">
    <property type="entry name" value="HTH_MarR-typ"/>
</dbReference>
<dbReference type="EMBL" id="JAKXMK010000003">
    <property type="protein sequence ID" value="MCH6164648.1"/>
    <property type="molecule type" value="Genomic_DNA"/>
</dbReference>
<dbReference type="PANTHER" id="PTHR33164:SF95">
    <property type="entry name" value="TRANSCRIPTIONAL REGULATOR"/>
    <property type="match status" value="1"/>
</dbReference>
<dbReference type="PANTHER" id="PTHR33164">
    <property type="entry name" value="TRANSCRIPTIONAL REGULATOR, MARR FAMILY"/>
    <property type="match status" value="1"/>
</dbReference>
<protein>
    <submittedName>
        <fullName evidence="2">MarR family winged helix-turn-helix transcriptional regulator</fullName>
    </submittedName>
</protein>
<evidence type="ECO:0000313" key="3">
    <source>
        <dbReference type="Proteomes" id="UP001299970"/>
    </source>
</evidence>
<gene>
    <name evidence="2" type="ORF">MMF94_03035</name>
</gene>
<dbReference type="InterPro" id="IPR036390">
    <property type="entry name" value="WH_DNA-bd_sf"/>
</dbReference>
<dbReference type="SMART" id="SM00347">
    <property type="entry name" value="HTH_MARR"/>
    <property type="match status" value="1"/>
</dbReference>
<name>A0ABS9T894_9PSEU</name>
<dbReference type="Pfam" id="PF12802">
    <property type="entry name" value="MarR_2"/>
    <property type="match status" value="1"/>
</dbReference>
<sequence length="168" mass="18931">MSSRADHQPPDVDEDAFELRTAPGHLLRRLQQVHREIWAREAPPELTSVQFAVLNILADKPGIDQRMLGELGGMDRSTTAEIVRRLTARRLLARFPDAADARRNLLRLTPAGREARRAALPSAARVSEQLTHALDSQERKELVRLLNLVVDSHDEPFDRCPPSASRPR</sequence>
<accession>A0ABS9T894</accession>
<comment type="caution">
    <text evidence="2">The sequence shown here is derived from an EMBL/GenBank/DDBJ whole genome shotgun (WGS) entry which is preliminary data.</text>
</comment>
<evidence type="ECO:0000313" key="2">
    <source>
        <dbReference type="EMBL" id="MCH6164648.1"/>
    </source>
</evidence>
<dbReference type="Proteomes" id="UP001299970">
    <property type="component" value="Unassembled WGS sequence"/>
</dbReference>
<proteinExistence type="predicted"/>
<dbReference type="SUPFAM" id="SSF46785">
    <property type="entry name" value="Winged helix' DNA-binding domain"/>
    <property type="match status" value="1"/>
</dbReference>
<dbReference type="PROSITE" id="PS50995">
    <property type="entry name" value="HTH_MARR_2"/>
    <property type="match status" value="1"/>
</dbReference>
<dbReference type="Gene3D" id="1.10.10.10">
    <property type="entry name" value="Winged helix-like DNA-binding domain superfamily/Winged helix DNA-binding domain"/>
    <property type="match status" value="1"/>
</dbReference>
<dbReference type="InterPro" id="IPR039422">
    <property type="entry name" value="MarR/SlyA-like"/>
</dbReference>
<reference evidence="2 3" key="1">
    <citation type="submission" date="2022-03" db="EMBL/GenBank/DDBJ databases">
        <title>Pseudonocardia alaer sp. nov., a novel actinomycete isolated from reed forest soil.</title>
        <authorList>
            <person name="Wang L."/>
        </authorList>
    </citation>
    <scope>NUCLEOTIDE SEQUENCE [LARGE SCALE GENOMIC DNA]</scope>
    <source>
        <strain evidence="2 3">Y-16303</strain>
    </source>
</reference>